<dbReference type="InterPro" id="IPR011992">
    <property type="entry name" value="EF-hand-dom_pair"/>
</dbReference>
<feature type="region of interest" description="Disordered" evidence="2">
    <location>
        <begin position="760"/>
        <end position="782"/>
    </location>
</feature>
<sequence length="2923" mass="340649">MGVESEFDTIFDLLDARQKGYIEYNEILDFYQAFYFMPVARDQVHEAIKHVCGKEADGRCRKRKFVDVVVELERRRQVVQGSWWDFKALDTKDADRISVKEGLFLMKATHQEHFTTITWQTFLESRSHHHEDISYDEIRMWLCNWPLHGTSCGYDEVIAMGEKLDKEKKRQDMQRRKKVMNLEDDFIKAIEAQEKQQYSNKFRNEAKRKLNRWVQLGVESLLFDDGYDAFEGDGTQRNTVSVQDLMEAMEEKYDILREKLLWEATQKHVGESIWSSMRESEHEEQVLRVKTKEAEYRVKGDFEKITQLSVSYQLYPSTLISMMGYERLAHLKYLKELQDREKKMKADGKTSDEMYQVFVEEHMQKMQGRATAGQLLIDLHKRHVTERDFVLSLLKGSQGRPLFAAEMVTEYVFYVTQQLIAALEPAQLEYSAMAMGISERTQDLKSSCYDYDRDLHELLGLHRLHLDGASKRPEKPSGEHFPMEGRNRGIVDLQVEIMRAVLRKQIHERSMMSYMLQGKESTAWRAAANRRPSREAKELRINELRTLCSNWRQSPIEYIRTKQNAHVKMLLEGTWLYHANKQLDIRGGHNLTLTQVSANVMADLQQHHSRELERILLEMQHKNCKDLLAIWRREYSALNEEYLDGISAVILGTFELSFEELEIVAALEAKYDVLRDKLLMDALMKQYGEAEWKKMSEGERQRLLIKLRLEERRLRQEGKFDQAAKLLGDSIKDKEALQQLMGKNREEFHKKLQQRLMEREKRKAMGLDSDTESDAEVEEEKAKRGNILKDLQQRHDEELNAIMMLLRQQQNQYLSERERQELLLRLRREKRRAAKESNFDEAAILLGLAERNKANMEEKLKAERERQLKLARERIAARKRKSGQVMDDDFDDPSLPPKGDVEAWRDAVLREMDHKHRAEQELLVTIVMDEGSEDVRDAARKMGKEGRQKRLLYLRSQAEGLNLEKKEEKEENRDILEEAGAIKSILRHRTLQEQLKAESQEVEQEEVTTTLLADLQEEQEKESEVIMATIFTMNEEQLSRLRMDQIWSRHNEQGSNALVVLTQYEGVGDEDSLLKALDKKYDTLREKILKAALIKRVGEEKWDEMSEEERHKMLYELKQQERRLRADGKTSEISQQLGIVVSSEGIKKLMGTERTQYEEKRRHKMELRKRRLSQGLDPIQGGDDEGISEDEEDEGDIDILTQIQKRQDAERDALIAQLRGVDAQYLTERERQAELARLKREVRKARMEDGFHAAALVLGLAERHQAAADERLKQDRRRQEQLAKERLEAARKKKKLGTIQEEEEEELDVVDNGDKAAMQDAVLKMFEIKHEKERAALLRLLQHEFSEEERFVAENLMNESRADKQQEIWKQRKQLDLNDKEEHFKLLLEAAILKLVSRRKLLQSTSSEVTADEVIVSIMADLQLHQDKESEAIMQTLPDKELGALKKLQKESLEAIRLEKHENVAVVITSTDLGTQADESQLVEALEAKYDALKDKLLADALMKQMGEGEWARLSEKERQLRLMKLKLEERRLRQEGKMDEAAALLGDALKSQNALEALMGESKKAQEEKLRLRLEKRKQRLAQGMSEEDIDQLEEEEIKQEEEELKKQRRNILLDLDNRLEDEKAALLAALRGQGDRLQSEKERQAELARLRREQRKARQEDKFEAAALVMGLAQKADDAKEKDRKRQEQLAKERLAQRRRLKAAATETKETVTPVMLPENENDKQGLQEAVIQEMEMKHSTERDFLMQLVQDESQGDLRKTAGLMSEDKRQQKLGELKEQRRQWRESGPTKETEDEQTDILRKGVAVLLESRLIGMKVIQGGEATDGDVEVSLIADLQEKQDKEAGYLMDDLESKSAMTLKQLKQVQFIARANGWNDNVAATVLVTKSDTEMVTEEQLLKALESKYDVMRDKLLAEALIKQTGEAEWAKLTERERQARLMKLKLQERKMRQENKFDEANSLLSQGIKDQAELARLLGATKTEQEEKLKQRLERKKQLKEEREAQGLEANDEVLDEIVQHEMSRKEILEDRKKRHNILEGLNNHFEDEKNALLAALRSQDDTLQSEKERQLALAKLRRDQRKLQDEEKFEAAAALFGLAQQHEKTREANYEKDKERQKQLARERLAARRAKMAGDEKGEQAKHLTRSDIQEQLLLEEKENAKADAAHATKSAKGDVLVMNQDPVSLVSTVMDEVDKKQSSERDVLVTLIDGAMANSKERTRLEELALKDLLAQLEALKEERRQLREDSDLEFGDVDVSGLSDEELSRHLTQVSEYQEQQHRLLKSAINIKIEMMRRSLIEEKRLSLEEIEEELAVMMLSELQQKQSVEVNALHHVLEGFPGDNSKPQGHPGGIDKRHSMASIASGVGHSFKELFFSESTEVIKNEEFLHQMKVTQRRARREGWLDNVAVTVFDHTTVTLEMTTEIEEMTRRIQAREGALLTMDKELEEKKAEVMKNESGRTAEELDAMIAKLEKEYADRKKALEEEQTRERRQEAEMKDVNQELEQKEQDLQNLEQEMQEAIENDKKRKRRPNEEFDAEAMMAEIEAQFAAKKRAMQVQLEKQRRQAMEKIAARKQRMEDRNYEDEMAVALIHAAEKSKTQKEEAAVEQKNKQNQLMQDRLAARREQRRKAAEERAETERLAQEEQKKREVSFEREKEKRKKVNFEAEAGPGLMREKTVLDVDMSEDEKQNLSKMLLSHHSKAQWKMEKEREKRANELKERLEMRKTRIQDAATTILGLGERQKTMVENKKKDERERQIALVKERVQRVRYERTQTMKFKGDDKKRFKDYLEKEDSGLSEDEKMTKIADRINSQFKRHESSYRAGHKSAFEPDEDELASNSSGSKPATPQGSARPKTGRLLGQKEREQLIKSRQAKRREIKKVNNSISAAPDMDSLAKMIEDRKKAGMQQEEEEEEDNGSEV</sequence>
<feature type="domain" description="EF-hand" evidence="3">
    <location>
        <begin position="2"/>
        <end position="37"/>
    </location>
</feature>
<dbReference type="RefSeq" id="XP_030829084.1">
    <property type="nucleotide sequence ID" value="XM_030973224.1"/>
</dbReference>
<evidence type="ECO:0000256" key="1">
    <source>
        <dbReference type="SAM" id="Coils"/>
    </source>
</evidence>
<evidence type="ECO:0000313" key="4">
    <source>
        <dbReference type="EnsemblMetazoa" id="XP_030829084"/>
    </source>
</evidence>
<feature type="compositionally biased region" description="Basic and acidic residues" evidence="2">
    <location>
        <begin position="2793"/>
        <end position="2810"/>
    </location>
</feature>
<accession>A0A7M7MZY6</accession>
<evidence type="ECO:0000313" key="5">
    <source>
        <dbReference type="Proteomes" id="UP000007110"/>
    </source>
</evidence>
<organism evidence="4 5">
    <name type="scientific">Strongylocentrotus purpuratus</name>
    <name type="common">Purple sea urchin</name>
    <dbReference type="NCBI Taxonomy" id="7668"/>
    <lineage>
        <taxon>Eukaryota</taxon>
        <taxon>Metazoa</taxon>
        <taxon>Echinodermata</taxon>
        <taxon>Eleutherozoa</taxon>
        <taxon>Echinozoa</taxon>
        <taxon>Echinoidea</taxon>
        <taxon>Euechinoidea</taxon>
        <taxon>Echinacea</taxon>
        <taxon>Camarodonta</taxon>
        <taxon>Echinidea</taxon>
        <taxon>Strongylocentrotidae</taxon>
        <taxon>Strongylocentrotus</taxon>
    </lineage>
</organism>
<dbReference type="EnsemblMetazoa" id="XM_030973224">
    <property type="protein sequence ID" value="XP_030829084"/>
    <property type="gene ID" value="LOC115918081"/>
</dbReference>
<dbReference type="InterPro" id="IPR002048">
    <property type="entry name" value="EF_hand_dom"/>
</dbReference>
<feature type="region of interest" description="Disordered" evidence="2">
    <location>
        <begin position="2793"/>
        <end position="2923"/>
    </location>
</feature>
<dbReference type="GeneID" id="115918081"/>
<feature type="compositionally biased region" description="Acidic residues" evidence="2">
    <location>
        <begin position="2911"/>
        <end position="2923"/>
    </location>
</feature>
<keyword evidence="1" id="KW-0175">Coiled coil</keyword>
<reference evidence="4" key="2">
    <citation type="submission" date="2021-01" db="UniProtKB">
        <authorList>
            <consortium name="EnsemblMetazoa"/>
        </authorList>
    </citation>
    <scope>IDENTIFICATION</scope>
</reference>
<feature type="compositionally biased region" description="Acidic residues" evidence="2">
    <location>
        <begin position="769"/>
        <end position="779"/>
    </location>
</feature>
<protein>
    <recommendedName>
        <fullName evidence="3">EF-hand domain-containing protein</fullName>
    </recommendedName>
</protein>
<feature type="coiled-coil region" evidence="1">
    <location>
        <begin position="1476"/>
        <end position="1616"/>
    </location>
</feature>
<feature type="compositionally biased region" description="Acidic residues" evidence="2">
    <location>
        <begin position="1182"/>
        <end position="1194"/>
    </location>
</feature>
<evidence type="ECO:0000256" key="2">
    <source>
        <dbReference type="SAM" id="MobiDB-lite"/>
    </source>
</evidence>
<dbReference type="PROSITE" id="PS50222">
    <property type="entry name" value="EF_HAND_2"/>
    <property type="match status" value="1"/>
</dbReference>
<feature type="coiled-coil region" evidence="1">
    <location>
        <begin position="951"/>
        <end position="1008"/>
    </location>
</feature>
<feature type="compositionally biased region" description="Basic and acidic residues" evidence="2">
    <location>
        <begin position="1758"/>
        <end position="1794"/>
    </location>
</feature>
<feature type="region of interest" description="Disordered" evidence="2">
    <location>
        <begin position="2482"/>
        <end position="2501"/>
    </location>
</feature>
<dbReference type="GO" id="GO:0005509">
    <property type="term" value="F:calcium ion binding"/>
    <property type="evidence" value="ECO:0007669"/>
    <property type="project" value="InterPro"/>
</dbReference>
<dbReference type="SUPFAM" id="SSF47473">
    <property type="entry name" value="EF-hand"/>
    <property type="match status" value="1"/>
</dbReference>
<keyword evidence="5" id="KW-1185">Reference proteome</keyword>
<dbReference type="Proteomes" id="UP000007110">
    <property type="component" value="Unassembled WGS sequence"/>
</dbReference>
<feature type="compositionally biased region" description="Basic residues" evidence="2">
    <location>
        <begin position="1161"/>
        <end position="1172"/>
    </location>
</feature>
<name>A0A7M7MZY6_STRPU</name>
<dbReference type="KEGG" id="spu:115918081"/>
<feature type="coiled-coil region" evidence="1">
    <location>
        <begin position="846"/>
        <end position="873"/>
    </location>
</feature>
<dbReference type="InParanoid" id="A0A7M7MZY6"/>
<feature type="coiled-coil region" evidence="1">
    <location>
        <begin position="2221"/>
        <end position="2248"/>
    </location>
</feature>
<feature type="region of interest" description="Disordered" evidence="2">
    <location>
        <begin position="1758"/>
        <end position="1800"/>
    </location>
</feature>
<evidence type="ECO:0000259" key="3">
    <source>
        <dbReference type="PROSITE" id="PS50222"/>
    </source>
</evidence>
<feature type="coiled-coil region" evidence="1">
    <location>
        <begin position="1943"/>
        <end position="2006"/>
    </location>
</feature>
<dbReference type="OMA" id="HEREXGK"/>
<feature type="compositionally biased region" description="Basic and acidic residues" evidence="2">
    <location>
        <begin position="2597"/>
        <end position="2612"/>
    </location>
</feature>
<reference evidence="5" key="1">
    <citation type="submission" date="2015-02" db="EMBL/GenBank/DDBJ databases">
        <title>Genome sequencing for Strongylocentrotus purpuratus.</title>
        <authorList>
            <person name="Murali S."/>
            <person name="Liu Y."/>
            <person name="Vee V."/>
            <person name="English A."/>
            <person name="Wang M."/>
            <person name="Skinner E."/>
            <person name="Han Y."/>
            <person name="Muzny D.M."/>
            <person name="Worley K.C."/>
            <person name="Gibbs R.A."/>
        </authorList>
    </citation>
    <scope>NUCLEOTIDE SEQUENCE</scope>
</reference>
<feature type="compositionally biased region" description="Polar residues" evidence="2">
    <location>
        <begin position="2839"/>
        <end position="2852"/>
    </location>
</feature>
<feature type="compositionally biased region" description="Basic and acidic residues" evidence="2">
    <location>
        <begin position="2622"/>
        <end position="2658"/>
    </location>
</feature>
<feature type="region of interest" description="Disordered" evidence="2">
    <location>
        <begin position="1154"/>
        <end position="1194"/>
    </location>
</feature>
<proteinExistence type="predicted"/>
<feature type="region of interest" description="Disordered" evidence="2">
    <location>
        <begin position="2597"/>
        <end position="2664"/>
    </location>
</feature>
<dbReference type="OrthoDB" id="10072101at2759"/>